<organism evidence="8 9">
    <name type="scientific">Candidatus Taylorbacteria bacterium RIFOXYD2_FULL_36_9</name>
    <dbReference type="NCBI Taxonomy" id="1802338"/>
    <lineage>
        <taxon>Bacteria</taxon>
        <taxon>Candidatus Tayloriibacteriota</taxon>
    </lineage>
</organism>
<keyword evidence="4" id="KW-0694">RNA-binding</keyword>
<keyword evidence="2 4" id="KW-0689">Ribosomal protein</keyword>
<dbReference type="STRING" id="1802338.A2541_00370"/>
<dbReference type="GO" id="GO:0022625">
    <property type="term" value="C:cytosolic large ribosomal subunit"/>
    <property type="evidence" value="ECO:0007669"/>
    <property type="project" value="TreeGrafter"/>
</dbReference>
<protein>
    <recommendedName>
        <fullName evidence="4">Large ribosomal subunit protein uL15</fullName>
    </recommendedName>
</protein>
<dbReference type="AlphaFoldDB" id="A0A1G2PE28"/>
<dbReference type="GO" id="GO:0019843">
    <property type="term" value="F:rRNA binding"/>
    <property type="evidence" value="ECO:0007669"/>
    <property type="project" value="UniProtKB-UniRule"/>
</dbReference>
<comment type="function">
    <text evidence="4">Binds to the 23S rRNA.</text>
</comment>
<comment type="similarity">
    <text evidence="1 4 5">Belongs to the universal ribosomal protein uL15 family.</text>
</comment>
<accession>A0A1G2PE28</accession>
<evidence type="ECO:0000256" key="3">
    <source>
        <dbReference type="ARBA" id="ARBA00023274"/>
    </source>
</evidence>
<proteinExistence type="inferred from homology"/>
<gene>
    <name evidence="4" type="primary">rplO</name>
    <name evidence="8" type="ORF">A2541_00370</name>
</gene>
<dbReference type="Gene3D" id="3.100.10.10">
    <property type="match status" value="1"/>
</dbReference>
<dbReference type="InterPro" id="IPR036227">
    <property type="entry name" value="Ribosomal_uL15/eL18_sf"/>
</dbReference>
<dbReference type="HAMAP" id="MF_01341">
    <property type="entry name" value="Ribosomal_uL15"/>
    <property type="match status" value="1"/>
</dbReference>
<comment type="subunit">
    <text evidence="4">Part of the 50S ribosomal subunit.</text>
</comment>
<evidence type="ECO:0000256" key="2">
    <source>
        <dbReference type="ARBA" id="ARBA00022980"/>
    </source>
</evidence>
<dbReference type="GO" id="GO:0003735">
    <property type="term" value="F:structural constituent of ribosome"/>
    <property type="evidence" value="ECO:0007669"/>
    <property type="project" value="InterPro"/>
</dbReference>
<comment type="caution">
    <text evidence="8">The sequence shown here is derived from an EMBL/GenBank/DDBJ whole genome shotgun (WGS) entry which is preliminary data.</text>
</comment>
<dbReference type="InterPro" id="IPR021131">
    <property type="entry name" value="Ribosomal_uL15/eL18"/>
</dbReference>
<dbReference type="Pfam" id="PF00828">
    <property type="entry name" value="Ribosomal_L27A"/>
    <property type="match status" value="1"/>
</dbReference>
<dbReference type="PANTHER" id="PTHR12934:SF11">
    <property type="entry name" value="LARGE RIBOSOMAL SUBUNIT PROTEIN UL15M"/>
    <property type="match status" value="1"/>
</dbReference>
<evidence type="ECO:0000256" key="5">
    <source>
        <dbReference type="RuleBase" id="RU003888"/>
    </source>
</evidence>
<dbReference type="EMBL" id="MHSQ01000038">
    <property type="protein sequence ID" value="OHA45989.1"/>
    <property type="molecule type" value="Genomic_DNA"/>
</dbReference>
<dbReference type="NCBIfam" id="TIGR01071">
    <property type="entry name" value="rplO_bact"/>
    <property type="match status" value="1"/>
</dbReference>
<dbReference type="InterPro" id="IPR005749">
    <property type="entry name" value="Ribosomal_uL15_bac-type"/>
</dbReference>
<dbReference type="SUPFAM" id="SSF52080">
    <property type="entry name" value="Ribosomal proteins L15p and L18e"/>
    <property type="match status" value="1"/>
</dbReference>
<dbReference type="GO" id="GO:0006412">
    <property type="term" value="P:translation"/>
    <property type="evidence" value="ECO:0007669"/>
    <property type="project" value="UniProtKB-UniRule"/>
</dbReference>
<dbReference type="PANTHER" id="PTHR12934">
    <property type="entry name" value="50S RIBOSOMAL PROTEIN L15"/>
    <property type="match status" value="1"/>
</dbReference>
<dbReference type="PROSITE" id="PS00475">
    <property type="entry name" value="RIBOSOMAL_L15"/>
    <property type="match status" value="1"/>
</dbReference>
<evidence type="ECO:0000259" key="7">
    <source>
        <dbReference type="Pfam" id="PF00828"/>
    </source>
</evidence>
<feature type="domain" description="Large ribosomal subunit protein uL15/eL18" evidence="7">
    <location>
        <begin position="74"/>
        <end position="145"/>
    </location>
</feature>
<feature type="region of interest" description="Disordered" evidence="6">
    <location>
        <begin position="1"/>
        <end position="44"/>
    </location>
</feature>
<dbReference type="InterPro" id="IPR001196">
    <property type="entry name" value="Ribosomal_uL15_CS"/>
</dbReference>
<dbReference type="Proteomes" id="UP000176965">
    <property type="component" value="Unassembled WGS sequence"/>
</dbReference>
<sequence length="146" mass="15959">MQIHNLKRKTPNKKVMLVGRGGKRGKTSGRGGKGQTARAGHKTRPEWRDFIKRMPKLRGYSFQSIAGVKYPVTVINLNLINDAFKDGATVKPSTLFALGVVEQYKGKNQKIKILSSGEITKKVTVVDCLVSAPAKIKIEKAGGVVK</sequence>
<evidence type="ECO:0000313" key="8">
    <source>
        <dbReference type="EMBL" id="OHA45989.1"/>
    </source>
</evidence>
<keyword evidence="3 4" id="KW-0687">Ribonucleoprotein</keyword>
<name>A0A1G2PE28_9BACT</name>
<keyword evidence="4" id="KW-0699">rRNA-binding</keyword>
<evidence type="ECO:0000256" key="6">
    <source>
        <dbReference type="SAM" id="MobiDB-lite"/>
    </source>
</evidence>
<reference evidence="8 9" key="1">
    <citation type="journal article" date="2016" name="Nat. Commun.">
        <title>Thousands of microbial genomes shed light on interconnected biogeochemical processes in an aquifer system.</title>
        <authorList>
            <person name="Anantharaman K."/>
            <person name="Brown C.T."/>
            <person name="Hug L.A."/>
            <person name="Sharon I."/>
            <person name="Castelle C.J."/>
            <person name="Probst A.J."/>
            <person name="Thomas B.C."/>
            <person name="Singh A."/>
            <person name="Wilkins M.J."/>
            <person name="Karaoz U."/>
            <person name="Brodie E.L."/>
            <person name="Williams K.H."/>
            <person name="Hubbard S.S."/>
            <person name="Banfield J.F."/>
        </authorList>
    </citation>
    <scope>NUCLEOTIDE SEQUENCE [LARGE SCALE GENOMIC DNA]</scope>
</reference>
<dbReference type="InterPro" id="IPR030878">
    <property type="entry name" value="Ribosomal_uL15"/>
</dbReference>
<evidence type="ECO:0000256" key="4">
    <source>
        <dbReference type="HAMAP-Rule" id="MF_01341"/>
    </source>
</evidence>
<feature type="compositionally biased region" description="Basic residues" evidence="6">
    <location>
        <begin position="1"/>
        <end position="12"/>
    </location>
</feature>
<evidence type="ECO:0000256" key="1">
    <source>
        <dbReference type="ARBA" id="ARBA00007320"/>
    </source>
</evidence>
<evidence type="ECO:0000313" key="9">
    <source>
        <dbReference type="Proteomes" id="UP000176965"/>
    </source>
</evidence>